<evidence type="ECO:0000256" key="5">
    <source>
        <dbReference type="ARBA" id="ARBA00023212"/>
    </source>
</evidence>
<feature type="domain" description="Gamma tubulin complex component protein N-terminal" evidence="10">
    <location>
        <begin position="7"/>
        <end position="315"/>
    </location>
</feature>
<keyword evidence="3 6" id="KW-0963">Cytoplasm</keyword>
<feature type="transmembrane region" description="Helical" evidence="7">
    <location>
        <begin position="916"/>
        <end position="935"/>
    </location>
</feature>
<dbReference type="EMBL" id="CAXAMN010024517">
    <property type="protein sequence ID" value="CAK9087354.1"/>
    <property type="molecule type" value="Genomic_DNA"/>
</dbReference>
<evidence type="ECO:0000256" key="2">
    <source>
        <dbReference type="ARBA" id="ARBA00010337"/>
    </source>
</evidence>
<keyword evidence="5 6" id="KW-0206">Cytoskeleton</keyword>
<dbReference type="PANTHER" id="PTHR19302:SF27">
    <property type="entry name" value="GAMMA-TUBULIN COMPLEX COMPONENT 4"/>
    <property type="match status" value="1"/>
</dbReference>
<dbReference type="InterPro" id="IPR040457">
    <property type="entry name" value="GCP_C"/>
</dbReference>
<evidence type="ECO:0000256" key="1">
    <source>
        <dbReference type="ARBA" id="ARBA00004267"/>
    </source>
</evidence>
<sequence length="963" mass="108864">MSDVGVMHELLFALLGYTGGLVVETPEGFTLAPQSFITEGERQLLEKTLKVGFYCKKLSDFTATLRRRHFANAGTETTSPGHYAYGLAVRIESALEKFREKVLELEDEVLEKPSLPLAYLLAKLEEDTVLLGVLHRLMTQVTTRSLRGAALLDLLWQAVACAGGPSLQRCLAEQLEGAGQVWVNQLVAWMVYGRLADPDHEFFVQRLDTSDQRSVEDLSLPGEALQEWHHLFQLREEAVPRTVITRNAAEKVLFTGKAVRVLIRSHCWSGQEEHLQRHVDTLRSCFSCKSPCNVLERCIGELKENANAQLLELLKRSRLVQTLQAMKGFYLLGYGAFYQTLLDVEGTSPQALLDGWEKALAEMESTATGASARDTSSAVHCHAVRLQLVPRSVDLHSFDDENVKVMGGRLENGLVLMSPRSMVWLQTKVRISSSFQHVFNFQLRPKHRGGSAASTASRAFGEYGTRLALCFQPNRRLQEIVEPLETWRSLGECLAVEVTYCVLPHLQHRASAESTAEVTVSIFTASGEQKAAQLATTTLSMPDVQPMIHMVRVWYDSEKGQLEVFFGSDAVTPCCSCQLDLKHFSLEMGCSYVGLCCLPLELAHNEPFVRIMTWRHQTKERLDFEEQTAMVTFSDLTLSYQVPWPLPLIITQSCLQRYNRFFQQLLTYRRTALDLQRFRLDGTSSVETARARWAFKAQLQFFWSQVLQYFLQDVVEASHQKLMDAVAASQTFDEVTRAHEEFMSTVSTHLFLKAPELHKELANALRIANVFRQVAAQGDSGAPLKRMQEEFVESVKAVISMMQSIHRHGRVMPLLEQLLARLEYNGYFETEQLQEDLQQLENRLELGLVYDLVAFLFLSSVKLLILMYFLFEQAYIMRLDVRFLTMAVAAVVVESVCGIINVLQTMKLATLNVTETILLLASVVSVLTVASYFVVEELLPSEIRPELGYLSTLTEVPEPRHHR</sequence>
<protein>
    <recommendedName>
        <fullName evidence="6">Spindle pole body component</fullName>
    </recommendedName>
</protein>
<name>A0ABP0QH56_9DINO</name>
<accession>A0ABP0QH56</accession>
<keyword evidence="7" id="KW-1133">Transmembrane helix</keyword>
<dbReference type="Pfam" id="PF04130">
    <property type="entry name" value="GCP_C_terminal"/>
    <property type="match status" value="1"/>
</dbReference>
<keyword evidence="8" id="KW-0732">Signal</keyword>
<comment type="caution">
    <text evidence="11">The sequence shown here is derived from an EMBL/GenBank/DDBJ whole genome shotgun (WGS) entry which is preliminary data.</text>
</comment>
<keyword evidence="4 6" id="KW-0493">Microtubule</keyword>
<gene>
    <name evidence="11" type="ORF">CCMP2556_LOCUS42245</name>
</gene>
<feature type="transmembrane region" description="Helical" evidence="7">
    <location>
        <begin position="883"/>
        <end position="904"/>
    </location>
</feature>
<dbReference type="InterPro" id="IPR041470">
    <property type="entry name" value="GCP_N"/>
</dbReference>
<evidence type="ECO:0000256" key="3">
    <source>
        <dbReference type="ARBA" id="ARBA00022490"/>
    </source>
</evidence>
<feature type="transmembrane region" description="Helical" evidence="7">
    <location>
        <begin position="848"/>
        <end position="871"/>
    </location>
</feature>
<evidence type="ECO:0000259" key="10">
    <source>
        <dbReference type="Pfam" id="PF17681"/>
    </source>
</evidence>
<proteinExistence type="inferred from homology"/>
<keyword evidence="7" id="KW-0472">Membrane</keyword>
<feature type="chain" id="PRO_5046649481" description="Spindle pole body component" evidence="8">
    <location>
        <begin position="21"/>
        <end position="963"/>
    </location>
</feature>
<dbReference type="Pfam" id="PF17681">
    <property type="entry name" value="GCP_N_terminal"/>
    <property type="match status" value="1"/>
</dbReference>
<evidence type="ECO:0000313" key="11">
    <source>
        <dbReference type="EMBL" id="CAK9087354.1"/>
    </source>
</evidence>
<comment type="similarity">
    <text evidence="2 6">Belongs to the TUBGCP family.</text>
</comment>
<keyword evidence="12" id="KW-1185">Reference proteome</keyword>
<evidence type="ECO:0000259" key="9">
    <source>
        <dbReference type="Pfam" id="PF04130"/>
    </source>
</evidence>
<dbReference type="Gene3D" id="1.20.120.1900">
    <property type="entry name" value="Gamma-tubulin complex, C-terminal domain"/>
    <property type="match status" value="1"/>
</dbReference>
<reference evidence="11 12" key="1">
    <citation type="submission" date="2024-02" db="EMBL/GenBank/DDBJ databases">
        <authorList>
            <person name="Chen Y."/>
            <person name="Shah S."/>
            <person name="Dougan E. K."/>
            <person name="Thang M."/>
            <person name="Chan C."/>
        </authorList>
    </citation>
    <scope>NUCLEOTIDE SEQUENCE [LARGE SCALE GENOMIC DNA]</scope>
</reference>
<organism evidence="11 12">
    <name type="scientific">Durusdinium trenchii</name>
    <dbReference type="NCBI Taxonomy" id="1381693"/>
    <lineage>
        <taxon>Eukaryota</taxon>
        <taxon>Sar</taxon>
        <taxon>Alveolata</taxon>
        <taxon>Dinophyceae</taxon>
        <taxon>Suessiales</taxon>
        <taxon>Symbiodiniaceae</taxon>
        <taxon>Durusdinium</taxon>
    </lineage>
</organism>
<evidence type="ECO:0000256" key="8">
    <source>
        <dbReference type="SAM" id="SignalP"/>
    </source>
</evidence>
<feature type="signal peptide" evidence="8">
    <location>
        <begin position="1"/>
        <end position="20"/>
    </location>
</feature>
<keyword evidence="7" id="KW-0812">Transmembrane</keyword>
<feature type="domain" description="Gamma tubulin complex component C-terminal" evidence="9">
    <location>
        <begin position="630"/>
        <end position="828"/>
    </location>
</feature>
<dbReference type="PANTHER" id="PTHR19302">
    <property type="entry name" value="GAMMA TUBULIN COMPLEX PROTEIN"/>
    <property type="match status" value="1"/>
</dbReference>
<comment type="subcellular location">
    <subcellularLocation>
        <location evidence="1 6">Cytoplasm</location>
        <location evidence="1 6">Cytoskeleton</location>
        <location evidence="1 6">Microtubule organizing center</location>
    </subcellularLocation>
</comment>
<dbReference type="Proteomes" id="UP001642484">
    <property type="component" value="Unassembled WGS sequence"/>
</dbReference>
<evidence type="ECO:0000256" key="7">
    <source>
        <dbReference type="SAM" id="Phobius"/>
    </source>
</evidence>
<evidence type="ECO:0000256" key="4">
    <source>
        <dbReference type="ARBA" id="ARBA00022701"/>
    </source>
</evidence>
<dbReference type="InterPro" id="IPR007259">
    <property type="entry name" value="GCP"/>
</dbReference>
<dbReference type="InterPro" id="IPR042241">
    <property type="entry name" value="GCP_C_sf"/>
</dbReference>
<evidence type="ECO:0000313" key="12">
    <source>
        <dbReference type="Proteomes" id="UP001642484"/>
    </source>
</evidence>
<evidence type="ECO:0000256" key="6">
    <source>
        <dbReference type="RuleBase" id="RU363050"/>
    </source>
</evidence>